<accession>A0A674NUP4</accession>
<sequence length="199" mass="22649">MFTLCATLLLGLASVSHSSSLPCEDLVRPVDQLDPEPILGRWAFVAAGLNNSIHEMKFKSRDSASFFLVNRTSGLHLTRTVRFEGGCQYTDSDLTLEGSSLTYMPHNITLSILRTSCADCLVIHSHRKSNDHQHVYLFSRRRDLKKDEMEEFESQVKSGFNHPGSLNFRNRSSIDVSRRVHFGGKCHFEYLPERQRSCL</sequence>
<feature type="signal peptide" evidence="5">
    <location>
        <begin position="1"/>
        <end position="18"/>
    </location>
</feature>
<protein>
    <submittedName>
        <fullName evidence="6">Uncharacterized protein</fullName>
    </submittedName>
</protein>
<dbReference type="Pfam" id="PF11032">
    <property type="entry name" value="ApoM"/>
    <property type="match status" value="1"/>
</dbReference>
<keyword evidence="7" id="KW-1185">Reference proteome</keyword>
<reference evidence="6 7" key="1">
    <citation type="journal article" date="2011" name="Genome Biol. Evol.">
        <title>Integration of the genetic map and genome assembly of fugu facilitates insights into distinct features of genome evolution in teleosts and mammals.</title>
        <authorList>
            <person name="Kai W."/>
            <person name="Kikuchi K."/>
            <person name="Tohari S."/>
            <person name="Chew A.K."/>
            <person name="Tay A."/>
            <person name="Fujiwara A."/>
            <person name="Hosoya S."/>
            <person name="Suetake H."/>
            <person name="Naruse K."/>
            <person name="Brenner S."/>
            <person name="Suzuki Y."/>
            <person name="Venkatesh B."/>
        </authorList>
    </citation>
    <scope>NUCLEOTIDE SEQUENCE [LARGE SCALE GENOMIC DNA]</scope>
</reference>
<organism evidence="6 7">
    <name type="scientific">Takifugu rubripes</name>
    <name type="common">Japanese pufferfish</name>
    <name type="synonym">Fugu rubripes</name>
    <dbReference type="NCBI Taxonomy" id="31033"/>
    <lineage>
        <taxon>Eukaryota</taxon>
        <taxon>Metazoa</taxon>
        <taxon>Chordata</taxon>
        <taxon>Craniata</taxon>
        <taxon>Vertebrata</taxon>
        <taxon>Euteleostomi</taxon>
        <taxon>Actinopterygii</taxon>
        <taxon>Neopterygii</taxon>
        <taxon>Teleostei</taxon>
        <taxon>Neoteleostei</taxon>
        <taxon>Acanthomorphata</taxon>
        <taxon>Eupercaria</taxon>
        <taxon>Tetraodontiformes</taxon>
        <taxon>Tetradontoidea</taxon>
        <taxon>Tetraodontidae</taxon>
        <taxon>Takifugu</taxon>
    </lineage>
</organism>
<dbReference type="InParanoid" id="A0A674NUP4"/>
<name>A0A674NUP4_TAKRU</name>
<dbReference type="GeneTree" id="ENSGT00940000166223"/>
<dbReference type="PANTHER" id="PTHR11967">
    <property type="entry name" value="ALPHA-1-ACID GLYCOPROTEIN"/>
    <property type="match status" value="1"/>
</dbReference>
<dbReference type="Ensembl" id="ENSTRUT00000074729.1">
    <property type="protein sequence ID" value="ENSTRUP00000077199.1"/>
    <property type="gene ID" value="ENSTRUG00000033282.1"/>
</dbReference>
<reference evidence="6" key="3">
    <citation type="submission" date="2025-09" db="UniProtKB">
        <authorList>
            <consortium name="Ensembl"/>
        </authorList>
    </citation>
    <scope>IDENTIFICATION</scope>
</reference>
<dbReference type="GO" id="GO:0005576">
    <property type="term" value="C:extracellular region"/>
    <property type="evidence" value="ECO:0007669"/>
    <property type="project" value="UniProtKB-SubCell"/>
</dbReference>
<dbReference type="Proteomes" id="UP000005226">
    <property type="component" value="Chromosome 17"/>
</dbReference>
<keyword evidence="2" id="KW-0964">Secreted</keyword>
<proteinExistence type="predicted"/>
<dbReference type="SUPFAM" id="SSF50814">
    <property type="entry name" value="Lipocalins"/>
    <property type="match status" value="1"/>
</dbReference>
<reference evidence="6" key="2">
    <citation type="submission" date="2025-08" db="UniProtKB">
        <authorList>
            <consortium name="Ensembl"/>
        </authorList>
    </citation>
    <scope>IDENTIFICATION</scope>
</reference>
<evidence type="ECO:0000256" key="5">
    <source>
        <dbReference type="SAM" id="SignalP"/>
    </source>
</evidence>
<evidence type="ECO:0000256" key="3">
    <source>
        <dbReference type="ARBA" id="ARBA00022729"/>
    </source>
</evidence>
<dbReference type="InterPro" id="IPR012674">
    <property type="entry name" value="Calycin"/>
</dbReference>
<dbReference type="Gene3D" id="2.40.128.20">
    <property type="match status" value="1"/>
</dbReference>
<dbReference type="PANTHER" id="PTHR11967:SF2">
    <property type="entry name" value="ALPHA-1-ACID GLYCOPROTEIN 1"/>
    <property type="match status" value="1"/>
</dbReference>
<evidence type="ECO:0000313" key="6">
    <source>
        <dbReference type="Ensembl" id="ENSTRUP00000077199.1"/>
    </source>
</evidence>
<evidence type="ECO:0000313" key="7">
    <source>
        <dbReference type="Proteomes" id="UP000005226"/>
    </source>
</evidence>
<keyword evidence="3 5" id="KW-0732">Signal</keyword>
<feature type="chain" id="PRO_5025441671" evidence="5">
    <location>
        <begin position="19"/>
        <end position="199"/>
    </location>
</feature>
<keyword evidence="4" id="KW-0325">Glycoprotein</keyword>
<comment type="subcellular location">
    <subcellularLocation>
        <location evidence="1">Secreted</location>
    </subcellularLocation>
</comment>
<evidence type="ECO:0000256" key="1">
    <source>
        <dbReference type="ARBA" id="ARBA00004613"/>
    </source>
</evidence>
<evidence type="ECO:0000256" key="4">
    <source>
        <dbReference type="ARBA" id="ARBA00023180"/>
    </source>
</evidence>
<evidence type="ECO:0000256" key="2">
    <source>
        <dbReference type="ARBA" id="ARBA00022525"/>
    </source>
</evidence>
<dbReference type="InterPro" id="IPR022734">
    <property type="entry name" value="ApoM"/>
</dbReference>
<dbReference type="AlphaFoldDB" id="A0A674NUP4"/>